<evidence type="ECO:0000256" key="4">
    <source>
        <dbReference type="RuleBase" id="RU000411"/>
    </source>
</evidence>
<evidence type="ECO:0000256" key="3">
    <source>
        <dbReference type="ARBA" id="ARBA00022900"/>
    </source>
</evidence>
<dbReference type="InParanoid" id="A0A1U7ZP56"/>
<protein>
    <submittedName>
        <fullName evidence="7">Serpin-ZX</fullName>
    </submittedName>
</protein>
<evidence type="ECO:0000259" key="5">
    <source>
        <dbReference type="SMART" id="SM00093"/>
    </source>
</evidence>
<organism evidence="6 7">
    <name type="scientific">Nelumbo nucifera</name>
    <name type="common">Sacred lotus</name>
    <dbReference type="NCBI Taxonomy" id="4432"/>
    <lineage>
        <taxon>Eukaryota</taxon>
        <taxon>Viridiplantae</taxon>
        <taxon>Streptophyta</taxon>
        <taxon>Embryophyta</taxon>
        <taxon>Tracheophyta</taxon>
        <taxon>Spermatophyta</taxon>
        <taxon>Magnoliopsida</taxon>
        <taxon>Proteales</taxon>
        <taxon>Nelumbonaceae</taxon>
        <taxon>Nelumbo</taxon>
    </lineage>
</organism>
<dbReference type="AlphaFoldDB" id="A0A1U7ZP56"/>
<dbReference type="GO" id="GO:0005615">
    <property type="term" value="C:extracellular space"/>
    <property type="evidence" value="ECO:0000318"/>
    <property type="project" value="GO_Central"/>
</dbReference>
<dbReference type="GO" id="GO:0004867">
    <property type="term" value="F:serine-type endopeptidase inhibitor activity"/>
    <property type="evidence" value="ECO:0007669"/>
    <property type="project" value="UniProtKB-KW"/>
</dbReference>
<dbReference type="InterPro" id="IPR023795">
    <property type="entry name" value="Serpin_CS"/>
</dbReference>
<dbReference type="OrthoDB" id="1063785at2759"/>
<evidence type="ECO:0000313" key="6">
    <source>
        <dbReference type="Proteomes" id="UP000189703"/>
    </source>
</evidence>
<gene>
    <name evidence="7" type="primary">LOC104595874</name>
</gene>
<dbReference type="InterPro" id="IPR036186">
    <property type="entry name" value="Serpin_sf"/>
</dbReference>
<dbReference type="SUPFAM" id="SSF56574">
    <property type="entry name" value="Serpins"/>
    <property type="match status" value="1"/>
</dbReference>
<dbReference type="SMART" id="SM00093">
    <property type="entry name" value="SERPIN"/>
    <property type="match status" value="1"/>
</dbReference>
<dbReference type="OMA" id="YFNAAWA"/>
<name>A0A1U7ZP56_NELNU</name>
<dbReference type="InterPro" id="IPR023796">
    <property type="entry name" value="Serpin_dom"/>
</dbReference>
<keyword evidence="3" id="KW-0722">Serine protease inhibitor</keyword>
<dbReference type="PANTHER" id="PTHR11461">
    <property type="entry name" value="SERINE PROTEASE INHIBITOR, SERPIN"/>
    <property type="match status" value="1"/>
</dbReference>
<dbReference type="Pfam" id="PF00079">
    <property type="entry name" value="Serpin"/>
    <property type="match status" value="1"/>
</dbReference>
<feature type="domain" description="Serpin" evidence="5">
    <location>
        <begin position="20"/>
        <end position="387"/>
    </location>
</feature>
<reference evidence="7" key="1">
    <citation type="submission" date="2025-08" db="UniProtKB">
        <authorList>
            <consortium name="RefSeq"/>
        </authorList>
    </citation>
    <scope>IDENTIFICATION</scope>
</reference>
<dbReference type="CDD" id="cd02043">
    <property type="entry name" value="serpinP_plants"/>
    <property type="match status" value="1"/>
</dbReference>
<proteinExistence type="inferred from homology"/>
<dbReference type="eggNOG" id="KOG2392">
    <property type="taxonomic scope" value="Eukaryota"/>
</dbReference>
<dbReference type="FunFam" id="3.30.497.10:FF:000012">
    <property type="entry name" value="Predicted protein"/>
    <property type="match status" value="1"/>
</dbReference>
<dbReference type="FunCoup" id="A0A1U7ZP56">
    <property type="interactions" value="691"/>
</dbReference>
<dbReference type="InterPro" id="IPR042178">
    <property type="entry name" value="Serpin_sf_1"/>
</dbReference>
<dbReference type="InterPro" id="IPR042185">
    <property type="entry name" value="Serpin_sf_2"/>
</dbReference>
<dbReference type="GeneID" id="104595874"/>
<dbReference type="Proteomes" id="UP000189703">
    <property type="component" value="Unplaced"/>
</dbReference>
<dbReference type="RefSeq" id="XP_010255122.1">
    <property type="nucleotide sequence ID" value="XM_010256820.2"/>
</dbReference>
<dbReference type="PANTHER" id="PTHR11461:SF211">
    <property type="entry name" value="GH10112P-RELATED"/>
    <property type="match status" value="1"/>
</dbReference>
<dbReference type="InterPro" id="IPR000215">
    <property type="entry name" value="Serpin_fam"/>
</dbReference>
<accession>A0A1U7ZP56</accession>
<keyword evidence="6" id="KW-1185">Reference proteome</keyword>
<comment type="similarity">
    <text evidence="1 4">Belongs to the serpin family.</text>
</comment>
<dbReference type="KEGG" id="nnu:104595874"/>
<evidence type="ECO:0000256" key="2">
    <source>
        <dbReference type="ARBA" id="ARBA00022690"/>
    </source>
</evidence>
<dbReference type="STRING" id="4432.A0A1U7ZP56"/>
<sequence length="391" mass="42729">MDLRESISNQTTFSLEIAKNVLLKEGKNSNLVFSPLSIHIVLSLIAAGSKGPTLDQMLSFLRSKSNNDLNSFASQLVSLILADGSQSGGPLLSFANGVWTEKSLPLKPSFKGIVDTVYKATAKQVDFQSKAVEVANEVNSWAEKATSGLINEVLPAGSVDNSTRLVFANALYFKGAWSEKFDASKTKNYDFHLLNGSSTQAPFMTSKEKQFISAHGDFKVLGLPYKQGEDKRRFTMYIFLPDAKDGLPALVEKVGSDPGFLDRYLPFEKVGVGEFRIPKFKISFGFEVSRVLMGLGLVLPFSSEGDLTEMVESSTGKDLYVSSIYHKSFIEVNEEGTEAGSASAGVISVRSLLITRDIDFVADHPFMFLIREDMTGVVEFIGHVLNPLQGA</sequence>
<keyword evidence="2" id="KW-0646">Protease inhibitor</keyword>
<dbReference type="Gene3D" id="3.30.497.10">
    <property type="entry name" value="Antithrombin, subunit I, domain 2"/>
    <property type="match status" value="1"/>
</dbReference>
<dbReference type="Gene3D" id="2.30.39.10">
    <property type="entry name" value="Alpha-1-antitrypsin, domain 1"/>
    <property type="match status" value="1"/>
</dbReference>
<evidence type="ECO:0000313" key="7">
    <source>
        <dbReference type="RefSeq" id="XP_010255122.1"/>
    </source>
</evidence>
<evidence type="ECO:0000256" key="1">
    <source>
        <dbReference type="ARBA" id="ARBA00009500"/>
    </source>
</evidence>
<dbReference type="PROSITE" id="PS00284">
    <property type="entry name" value="SERPIN"/>
    <property type="match status" value="1"/>
</dbReference>